<dbReference type="AlphaFoldDB" id="A0A653E4P3"/>
<evidence type="ECO:0000313" key="3">
    <source>
        <dbReference type="EMBL" id="VEV97707.1"/>
    </source>
</evidence>
<dbReference type="InterPro" id="IPR036465">
    <property type="entry name" value="vWFA_dom_sf"/>
</dbReference>
<sequence length="328" mass="36481">MSNDAARNRLGIRANQPENETEDPRVKVNLAHLMEMEAEARHLTLLPRQPARSILNGRHASRLRGRGLNFEELRGYLPGDDSRTIDWKVTARTGKPHVRVYTEERDRPALVVVDQRMSMFFGSAMNMKSVTAAEAAAISTFMILNQGDRVGGIVFDDENLWEIRPRQSRANALRFLETLVSANRSLTADAEPRAPMSLNRPLEAAARIAGSNHLVVVISDFNNIDEHTDELLGGIARKNDLLLCLVSDPMADTVATNWKLIISDGRLKALMDTSEDKARASVQQVLDERFSTIKGWEERVGVPVLPLSTEHDTLMQIRALLGGADGED</sequence>
<feature type="domain" description="DUF58" evidence="2">
    <location>
        <begin position="72"/>
        <end position="280"/>
    </location>
</feature>
<reference evidence="3" key="1">
    <citation type="submission" date="2019-02" db="EMBL/GenBank/DDBJ databases">
        <authorList>
            <consortium name="Genoscope - CEA"/>
            <person name="William W."/>
        </authorList>
    </citation>
    <scope>NUCLEOTIDE SEQUENCE [LARGE SCALE GENOMIC DNA]</scope>
    <source>
        <strain evidence="3">YSy11</strain>
    </source>
</reference>
<gene>
    <name evidence="3" type="ORF">PMYSY11_2662</name>
</gene>
<dbReference type="Pfam" id="PF01882">
    <property type="entry name" value="DUF58"/>
    <property type="match status" value="1"/>
</dbReference>
<organism evidence="3">
    <name type="scientific">Pseudomonas marincola</name>
    <dbReference type="NCBI Taxonomy" id="437900"/>
    <lineage>
        <taxon>Bacteria</taxon>
        <taxon>Pseudomonadati</taxon>
        <taxon>Pseudomonadota</taxon>
        <taxon>Gammaproteobacteria</taxon>
        <taxon>Pseudomonadales</taxon>
        <taxon>Pseudomonadaceae</taxon>
        <taxon>Pseudomonas</taxon>
    </lineage>
</organism>
<dbReference type="Gene3D" id="3.40.50.410">
    <property type="entry name" value="von Willebrand factor, type A domain"/>
    <property type="match status" value="1"/>
</dbReference>
<evidence type="ECO:0000256" key="1">
    <source>
        <dbReference type="SAM" id="MobiDB-lite"/>
    </source>
</evidence>
<name>A0A653E4P3_9PSED</name>
<proteinExistence type="predicted"/>
<accession>A0A653E4P3</accession>
<dbReference type="PANTHER" id="PTHR33608">
    <property type="entry name" value="BLL2464 PROTEIN"/>
    <property type="match status" value="1"/>
</dbReference>
<evidence type="ECO:0000259" key="2">
    <source>
        <dbReference type="Pfam" id="PF01882"/>
    </source>
</evidence>
<dbReference type="PANTHER" id="PTHR33608:SF12">
    <property type="entry name" value="DUF58 DOMAIN-CONTAINING PROTEIN"/>
    <property type="match status" value="1"/>
</dbReference>
<feature type="region of interest" description="Disordered" evidence="1">
    <location>
        <begin position="1"/>
        <end position="24"/>
    </location>
</feature>
<dbReference type="RefSeq" id="WP_150548499.1">
    <property type="nucleotide sequence ID" value="NZ_LR215729.2"/>
</dbReference>
<dbReference type="EMBL" id="LR215729">
    <property type="protein sequence ID" value="VEV97707.1"/>
    <property type="molecule type" value="Genomic_DNA"/>
</dbReference>
<dbReference type="SUPFAM" id="SSF53300">
    <property type="entry name" value="vWA-like"/>
    <property type="match status" value="1"/>
</dbReference>
<protein>
    <recommendedName>
        <fullName evidence="2">DUF58 domain-containing protein</fullName>
    </recommendedName>
</protein>
<dbReference type="InterPro" id="IPR002881">
    <property type="entry name" value="DUF58"/>
</dbReference>